<protein>
    <submittedName>
        <fullName evidence="1">Uncharacterized protein</fullName>
    </submittedName>
</protein>
<organism evidence="1 2">
    <name type="scientific">Actinospica acidithermotolerans</name>
    <dbReference type="NCBI Taxonomy" id="2828514"/>
    <lineage>
        <taxon>Bacteria</taxon>
        <taxon>Bacillati</taxon>
        <taxon>Actinomycetota</taxon>
        <taxon>Actinomycetes</taxon>
        <taxon>Catenulisporales</taxon>
        <taxon>Actinospicaceae</taxon>
        <taxon>Actinospica</taxon>
    </lineage>
</organism>
<dbReference type="RefSeq" id="WP_212516952.1">
    <property type="nucleotide sequence ID" value="NZ_JAGSOH010000009.1"/>
</dbReference>
<accession>A0A941E7B5</accession>
<evidence type="ECO:0000313" key="1">
    <source>
        <dbReference type="EMBL" id="MBR7825797.1"/>
    </source>
</evidence>
<proteinExistence type="predicted"/>
<comment type="caution">
    <text evidence="1">The sequence shown here is derived from an EMBL/GenBank/DDBJ whole genome shotgun (WGS) entry which is preliminary data.</text>
</comment>
<dbReference type="EMBL" id="JAGSOH010000009">
    <property type="protein sequence ID" value="MBR7825797.1"/>
    <property type="molecule type" value="Genomic_DNA"/>
</dbReference>
<evidence type="ECO:0000313" key="2">
    <source>
        <dbReference type="Proteomes" id="UP000676325"/>
    </source>
</evidence>
<dbReference type="Proteomes" id="UP000676325">
    <property type="component" value="Unassembled WGS sequence"/>
</dbReference>
<keyword evidence="2" id="KW-1185">Reference proteome</keyword>
<name>A0A941E7B5_9ACTN</name>
<reference evidence="1" key="1">
    <citation type="submission" date="2021-04" db="EMBL/GenBank/DDBJ databases">
        <title>Genome based classification of Actinospica acidithermotolerans sp. nov., an actinobacterium isolated from an Indonesian hot spring.</title>
        <authorList>
            <person name="Kusuma A.B."/>
            <person name="Putra K.E."/>
            <person name="Nafisah S."/>
            <person name="Loh J."/>
            <person name="Nouioui I."/>
            <person name="Goodfellow M."/>
        </authorList>
    </citation>
    <scope>NUCLEOTIDE SEQUENCE</scope>
    <source>
        <strain evidence="1">MGRD01-02</strain>
    </source>
</reference>
<gene>
    <name evidence="1" type="ORF">KDK95_05715</name>
</gene>
<sequence length="114" mass="12007">MTDVPDQVRIALARAFALGPDDQERRLQGLLEVLTLSAAGNPVPSPATVRAGSLVRDSDERWCAALLVAELGVFAGVPVDDGLVFLPWHNITAFAPPGAPGQCDPAPRPKPPFS</sequence>
<dbReference type="AlphaFoldDB" id="A0A941E7B5"/>